<dbReference type="InterPro" id="IPR036974">
    <property type="entry name" value="PUA_sf"/>
</dbReference>
<dbReference type="InParanoid" id="C5L0V4"/>
<dbReference type="EMBL" id="GG678140">
    <property type="protein sequence ID" value="EER09596.1"/>
    <property type="molecule type" value="Genomic_DNA"/>
</dbReference>
<dbReference type="GO" id="GO:0005829">
    <property type="term" value="C:cytosol"/>
    <property type="evidence" value="ECO:0007669"/>
    <property type="project" value="TreeGrafter"/>
</dbReference>
<sequence length="178" mass="19437">MAARTAVSAGIECILTHGAKPEKVLDYLTGDTSDTLMTVFRVLPDSMRFVVSEMTWRRRWILALPLKGTLTLTAAAANSIRNKRPLLAFGICAVSGVFHRDEGVSLLDGDTGEEIARALVNMKSQEIDKVKGHSANKFKKILGYPVVSEVAFRENIILTTGALAALDSDQDDEQDDED</sequence>
<dbReference type="Gene3D" id="2.30.130.10">
    <property type="entry name" value="PUA domain"/>
    <property type="match status" value="1"/>
</dbReference>
<dbReference type="InterPro" id="IPR015947">
    <property type="entry name" value="PUA-like_sf"/>
</dbReference>
<evidence type="ECO:0000256" key="3">
    <source>
        <dbReference type="ARBA" id="ARBA00022777"/>
    </source>
</evidence>
<dbReference type="InterPro" id="IPR002478">
    <property type="entry name" value="PUA"/>
</dbReference>
<dbReference type="GO" id="GO:0005524">
    <property type="term" value="F:ATP binding"/>
    <property type="evidence" value="ECO:0007669"/>
    <property type="project" value="UniProtKB-KW"/>
</dbReference>
<dbReference type="RefSeq" id="XP_002777801.1">
    <property type="nucleotide sequence ID" value="XM_002777755.1"/>
</dbReference>
<protein>
    <recommendedName>
        <fullName evidence="5">PUA domain-containing protein</fullName>
    </recommendedName>
</protein>
<name>C5L0V4_PERM5</name>
<dbReference type="SUPFAM" id="SSF88697">
    <property type="entry name" value="PUA domain-like"/>
    <property type="match status" value="1"/>
</dbReference>
<accession>C5L0V4</accession>
<dbReference type="SMART" id="SM00359">
    <property type="entry name" value="PUA"/>
    <property type="match status" value="1"/>
</dbReference>
<proteinExistence type="predicted"/>
<keyword evidence="7" id="KW-1185">Reference proteome</keyword>
<dbReference type="CDD" id="cd21157">
    <property type="entry name" value="PUA_G5K"/>
    <property type="match status" value="1"/>
</dbReference>
<evidence type="ECO:0000256" key="2">
    <source>
        <dbReference type="ARBA" id="ARBA00022741"/>
    </source>
</evidence>
<keyword evidence="3" id="KW-0418">Kinase</keyword>
<evidence type="ECO:0000313" key="7">
    <source>
        <dbReference type="Proteomes" id="UP000007800"/>
    </source>
</evidence>
<feature type="domain" description="PUA" evidence="5">
    <location>
        <begin position="68"/>
        <end position="148"/>
    </location>
</feature>
<dbReference type="GO" id="GO:0004349">
    <property type="term" value="F:glutamate 5-kinase activity"/>
    <property type="evidence" value="ECO:0007669"/>
    <property type="project" value="TreeGrafter"/>
</dbReference>
<dbReference type="GO" id="GO:0003723">
    <property type="term" value="F:RNA binding"/>
    <property type="evidence" value="ECO:0007669"/>
    <property type="project" value="InterPro"/>
</dbReference>
<evidence type="ECO:0000259" key="5">
    <source>
        <dbReference type="SMART" id="SM00359"/>
    </source>
</evidence>
<dbReference type="Pfam" id="PF01472">
    <property type="entry name" value="PUA"/>
    <property type="match status" value="1"/>
</dbReference>
<evidence type="ECO:0000313" key="6">
    <source>
        <dbReference type="EMBL" id="EER09596.1"/>
    </source>
</evidence>
<keyword evidence="2" id="KW-0547">Nucleotide-binding</keyword>
<gene>
    <name evidence="6" type="ORF">Pmar_PMAR008735</name>
</gene>
<dbReference type="PANTHER" id="PTHR43654">
    <property type="entry name" value="GLUTAMATE 5-KINASE"/>
    <property type="match status" value="1"/>
</dbReference>
<keyword evidence="1" id="KW-0808">Transferase</keyword>
<evidence type="ECO:0000256" key="1">
    <source>
        <dbReference type="ARBA" id="ARBA00022679"/>
    </source>
</evidence>
<organism evidence="7">
    <name type="scientific">Perkinsus marinus (strain ATCC 50983 / TXsc)</name>
    <dbReference type="NCBI Taxonomy" id="423536"/>
    <lineage>
        <taxon>Eukaryota</taxon>
        <taxon>Sar</taxon>
        <taxon>Alveolata</taxon>
        <taxon>Perkinsozoa</taxon>
        <taxon>Perkinsea</taxon>
        <taxon>Perkinsida</taxon>
        <taxon>Perkinsidae</taxon>
        <taxon>Perkinsus</taxon>
    </lineage>
</organism>
<dbReference type="GeneID" id="9052520"/>
<reference evidence="6 7" key="1">
    <citation type="submission" date="2008-07" db="EMBL/GenBank/DDBJ databases">
        <authorList>
            <person name="El-Sayed N."/>
            <person name="Caler E."/>
            <person name="Inman J."/>
            <person name="Amedeo P."/>
            <person name="Hass B."/>
            <person name="Wortman J."/>
        </authorList>
    </citation>
    <scope>NUCLEOTIDE SEQUENCE [LARGE SCALE GENOMIC DNA]</scope>
    <source>
        <strain evidence="7">ATCC 50983 / TXsc</strain>
    </source>
</reference>
<dbReference type="AlphaFoldDB" id="C5L0V4"/>
<dbReference type="PANTHER" id="PTHR43654:SF3">
    <property type="entry name" value="GLUTAMATE 5-KINASE"/>
    <property type="match status" value="1"/>
</dbReference>
<dbReference type="OMA" id="HSANKFK"/>
<dbReference type="Proteomes" id="UP000007800">
    <property type="component" value="Unassembled WGS sequence"/>
</dbReference>
<dbReference type="PROSITE" id="PS50890">
    <property type="entry name" value="PUA"/>
    <property type="match status" value="1"/>
</dbReference>
<evidence type="ECO:0000256" key="4">
    <source>
        <dbReference type="ARBA" id="ARBA00022840"/>
    </source>
</evidence>
<keyword evidence="4" id="KW-0067">ATP-binding</keyword>